<sequence length="155" mass="16571">MATAAVLMVGILGVLIVLVAASRQNRRNNNQTQASLIAEQELERIVSLRCKGNDASPCSNIQALDDSVRRVWWSANGDMSEVAPAPGATPQMEYTVAVDVDPPYEGGEQGVPSLTRTEAGISLPAGMIVNVRVTVSWAEPSAPRRAVALQTRMSR</sequence>
<dbReference type="EMBL" id="CP071090">
    <property type="protein sequence ID" value="QSQ28367.1"/>
    <property type="molecule type" value="Genomic_DNA"/>
</dbReference>
<keyword evidence="2" id="KW-1185">Reference proteome</keyword>
<proteinExistence type="predicted"/>
<evidence type="ECO:0000313" key="2">
    <source>
        <dbReference type="Proteomes" id="UP000662747"/>
    </source>
</evidence>
<gene>
    <name evidence="1" type="ORF">JY651_33895</name>
</gene>
<dbReference type="Proteomes" id="UP000662747">
    <property type="component" value="Chromosome"/>
</dbReference>
<organism evidence="1 2">
    <name type="scientific">Pyxidicoccus parkwayensis</name>
    <dbReference type="NCBI Taxonomy" id="2813578"/>
    <lineage>
        <taxon>Bacteria</taxon>
        <taxon>Pseudomonadati</taxon>
        <taxon>Myxococcota</taxon>
        <taxon>Myxococcia</taxon>
        <taxon>Myxococcales</taxon>
        <taxon>Cystobacterineae</taxon>
        <taxon>Myxococcaceae</taxon>
        <taxon>Pyxidicoccus</taxon>
    </lineage>
</organism>
<protein>
    <submittedName>
        <fullName evidence="1">Uncharacterized protein</fullName>
    </submittedName>
</protein>
<evidence type="ECO:0000313" key="1">
    <source>
        <dbReference type="EMBL" id="QSQ28367.1"/>
    </source>
</evidence>
<accession>A0ABX7PD53</accession>
<reference evidence="1 2" key="1">
    <citation type="submission" date="2021-02" db="EMBL/GenBank/DDBJ databases">
        <title>De Novo genome assembly of isolated myxobacteria.</title>
        <authorList>
            <person name="Stevens D.C."/>
        </authorList>
    </citation>
    <scope>NUCLEOTIDE SEQUENCE [LARGE SCALE GENOMIC DNA]</scope>
    <source>
        <strain evidence="2">SCPEA02</strain>
    </source>
</reference>
<name>A0ABX7PD53_9BACT</name>